<name>A0A839V5F4_9GAMM</name>
<comment type="caution">
    <text evidence="4">The sequence shown here is derived from an EMBL/GenBank/DDBJ whole genome shotgun (WGS) entry which is preliminary data.</text>
</comment>
<dbReference type="AlphaFoldDB" id="A0A839V5F4"/>
<feature type="domain" description="EF-hand" evidence="3">
    <location>
        <begin position="54"/>
        <end position="80"/>
    </location>
</feature>
<sequence>MKTLPLKSMLLALALLFGSGVAIAEGTDKFTELDTNQDGSLSQEEASGVEGLEFESADTDGNGSLSEEEFKAAKTGLRGEGSTEGMEGEKTY</sequence>
<dbReference type="PROSITE" id="PS00018">
    <property type="entry name" value="EF_HAND_1"/>
    <property type="match status" value="1"/>
</dbReference>
<dbReference type="GO" id="GO:0005509">
    <property type="term" value="F:calcium ion binding"/>
    <property type="evidence" value="ECO:0007669"/>
    <property type="project" value="InterPro"/>
</dbReference>
<dbReference type="Pfam" id="PF13202">
    <property type="entry name" value="EF-hand_5"/>
    <property type="match status" value="2"/>
</dbReference>
<protein>
    <recommendedName>
        <fullName evidence="3">EF-hand domain-containing protein</fullName>
    </recommendedName>
</protein>
<evidence type="ECO:0000313" key="5">
    <source>
        <dbReference type="Proteomes" id="UP000547614"/>
    </source>
</evidence>
<feature type="region of interest" description="Disordered" evidence="1">
    <location>
        <begin position="32"/>
        <end position="92"/>
    </location>
</feature>
<evidence type="ECO:0000256" key="1">
    <source>
        <dbReference type="SAM" id="MobiDB-lite"/>
    </source>
</evidence>
<dbReference type="RefSeq" id="WP_183325707.1">
    <property type="nucleotide sequence ID" value="NZ_JACHXP010000009.1"/>
</dbReference>
<dbReference type="InterPro" id="IPR011992">
    <property type="entry name" value="EF-hand-dom_pair"/>
</dbReference>
<feature type="compositionally biased region" description="Polar residues" evidence="1">
    <location>
        <begin position="33"/>
        <end position="45"/>
    </location>
</feature>
<proteinExistence type="predicted"/>
<evidence type="ECO:0000259" key="3">
    <source>
        <dbReference type="PROSITE" id="PS50222"/>
    </source>
</evidence>
<reference evidence="4 5" key="1">
    <citation type="submission" date="2020-08" db="EMBL/GenBank/DDBJ databases">
        <title>Genomic Encyclopedia of Type Strains, Phase III (KMG-III): the genomes of soil and plant-associated and newly described type strains.</title>
        <authorList>
            <person name="Whitman W."/>
        </authorList>
    </citation>
    <scope>NUCLEOTIDE SEQUENCE [LARGE SCALE GENOMIC DNA]</scope>
    <source>
        <strain evidence="4 5">CECT 7282</strain>
    </source>
</reference>
<dbReference type="Proteomes" id="UP000547614">
    <property type="component" value="Unassembled WGS sequence"/>
</dbReference>
<dbReference type="InterPro" id="IPR002048">
    <property type="entry name" value="EF_hand_dom"/>
</dbReference>
<dbReference type="Gene3D" id="1.10.238.10">
    <property type="entry name" value="EF-hand"/>
    <property type="match status" value="1"/>
</dbReference>
<feature type="signal peptide" evidence="2">
    <location>
        <begin position="1"/>
        <end position="24"/>
    </location>
</feature>
<keyword evidence="2" id="KW-0732">Signal</keyword>
<dbReference type="EMBL" id="JACHXP010000009">
    <property type="protein sequence ID" value="MBB3190913.1"/>
    <property type="molecule type" value="Genomic_DNA"/>
</dbReference>
<dbReference type="InterPro" id="IPR018247">
    <property type="entry name" value="EF_Hand_1_Ca_BS"/>
</dbReference>
<accession>A0A839V5F4</accession>
<organism evidence="4 5">
    <name type="scientific">Halomonas cerina</name>
    <dbReference type="NCBI Taxonomy" id="447424"/>
    <lineage>
        <taxon>Bacteria</taxon>
        <taxon>Pseudomonadati</taxon>
        <taxon>Pseudomonadota</taxon>
        <taxon>Gammaproteobacteria</taxon>
        <taxon>Oceanospirillales</taxon>
        <taxon>Halomonadaceae</taxon>
        <taxon>Halomonas</taxon>
    </lineage>
</organism>
<feature type="chain" id="PRO_5032678963" description="EF-hand domain-containing protein" evidence="2">
    <location>
        <begin position="25"/>
        <end position="92"/>
    </location>
</feature>
<dbReference type="PROSITE" id="PS50222">
    <property type="entry name" value="EF_HAND_2"/>
    <property type="match status" value="1"/>
</dbReference>
<evidence type="ECO:0000256" key="2">
    <source>
        <dbReference type="SAM" id="SignalP"/>
    </source>
</evidence>
<gene>
    <name evidence="4" type="ORF">FHR94_002154</name>
</gene>
<keyword evidence="5" id="KW-1185">Reference proteome</keyword>
<dbReference type="SUPFAM" id="SSF47473">
    <property type="entry name" value="EF-hand"/>
    <property type="match status" value="1"/>
</dbReference>
<evidence type="ECO:0000313" key="4">
    <source>
        <dbReference type="EMBL" id="MBB3190913.1"/>
    </source>
</evidence>